<evidence type="ECO:0000256" key="1">
    <source>
        <dbReference type="SAM" id="MobiDB-lite"/>
    </source>
</evidence>
<dbReference type="AlphaFoldDB" id="A0A848DNF7"/>
<evidence type="ECO:0000313" key="4">
    <source>
        <dbReference type="Proteomes" id="UP000586918"/>
    </source>
</evidence>
<proteinExistence type="predicted"/>
<accession>A0A848DNF7</accession>
<comment type="caution">
    <text evidence="3">The sequence shown here is derived from an EMBL/GenBank/DDBJ whole genome shotgun (WGS) entry which is preliminary data.</text>
</comment>
<organism evidence="3 4">
    <name type="scientific">Pseudonocardia bannensis</name>
    <dbReference type="NCBI Taxonomy" id="630973"/>
    <lineage>
        <taxon>Bacteria</taxon>
        <taxon>Bacillati</taxon>
        <taxon>Actinomycetota</taxon>
        <taxon>Actinomycetes</taxon>
        <taxon>Pseudonocardiales</taxon>
        <taxon>Pseudonocardiaceae</taxon>
        <taxon>Pseudonocardia</taxon>
    </lineage>
</organism>
<evidence type="ECO:0000256" key="2">
    <source>
        <dbReference type="SAM" id="Phobius"/>
    </source>
</evidence>
<dbReference type="EMBL" id="JAAXKZ010000104">
    <property type="protein sequence ID" value="NMH94317.1"/>
    <property type="molecule type" value="Genomic_DNA"/>
</dbReference>
<keyword evidence="4" id="KW-1185">Reference proteome</keyword>
<evidence type="ECO:0000313" key="3">
    <source>
        <dbReference type="EMBL" id="NMH94317.1"/>
    </source>
</evidence>
<feature type="compositionally biased region" description="Polar residues" evidence="1">
    <location>
        <begin position="89"/>
        <end position="100"/>
    </location>
</feature>
<keyword evidence="2" id="KW-0472">Membrane</keyword>
<name>A0A848DNF7_9PSEU</name>
<sequence>MPMPRVLSSPAATFEAAATLPAFGPTVVLPAVVGTTATDALGRHHAAVPPRTRWGAAFDVVGRVGTLVTLAALLVVAGAVGGLADGSPVTGSASSLQTTLLDEASP</sequence>
<dbReference type="RefSeq" id="WP_169415002.1">
    <property type="nucleotide sequence ID" value="NZ_JAAXKZ010000104.1"/>
</dbReference>
<protein>
    <submittedName>
        <fullName evidence="3">Uncharacterized protein</fullName>
    </submittedName>
</protein>
<keyword evidence="2" id="KW-1133">Transmembrane helix</keyword>
<feature type="transmembrane region" description="Helical" evidence="2">
    <location>
        <begin position="60"/>
        <end position="84"/>
    </location>
</feature>
<reference evidence="3 4" key="1">
    <citation type="submission" date="2020-04" db="EMBL/GenBank/DDBJ databases">
        <authorList>
            <person name="Klaysubun C."/>
            <person name="Duangmal K."/>
            <person name="Lipun K."/>
        </authorList>
    </citation>
    <scope>NUCLEOTIDE SEQUENCE [LARGE SCALE GENOMIC DNA]</scope>
    <source>
        <strain evidence="3 4">DSM 45300</strain>
    </source>
</reference>
<keyword evidence="2" id="KW-0812">Transmembrane</keyword>
<feature type="region of interest" description="Disordered" evidence="1">
    <location>
        <begin position="86"/>
        <end position="106"/>
    </location>
</feature>
<gene>
    <name evidence="3" type="ORF">HF519_22605</name>
</gene>
<dbReference type="Proteomes" id="UP000586918">
    <property type="component" value="Unassembled WGS sequence"/>
</dbReference>